<reference evidence="9" key="1">
    <citation type="journal article" date="2010" name="Science">
        <title>Signatures of adaptation to obligate biotrophy in the Hyaloperonospora arabidopsidis genome.</title>
        <authorList>
            <person name="Baxter L."/>
            <person name="Tripathy S."/>
            <person name="Ishaque N."/>
            <person name="Boot N."/>
            <person name="Cabral A."/>
            <person name="Kemen E."/>
            <person name="Thines M."/>
            <person name="Ah-Fong A."/>
            <person name="Anderson R."/>
            <person name="Badejoko W."/>
            <person name="Bittner-Eddy P."/>
            <person name="Boore J.L."/>
            <person name="Chibucos M.C."/>
            <person name="Coates M."/>
            <person name="Dehal P."/>
            <person name="Delehaunty K."/>
            <person name="Dong S."/>
            <person name="Downton P."/>
            <person name="Dumas B."/>
            <person name="Fabro G."/>
            <person name="Fronick C."/>
            <person name="Fuerstenberg S.I."/>
            <person name="Fulton L."/>
            <person name="Gaulin E."/>
            <person name="Govers F."/>
            <person name="Hughes L."/>
            <person name="Humphray S."/>
            <person name="Jiang R.H."/>
            <person name="Judelson H."/>
            <person name="Kamoun S."/>
            <person name="Kyung K."/>
            <person name="Meijer H."/>
            <person name="Minx P."/>
            <person name="Morris P."/>
            <person name="Nelson J."/>
            <person name="Phuntumart V."/>
            <person name="Qutob D."/>
            <person name="Rehmany A."/>
            <person name="Rougon-Cardoso A."/>
            <person name="Ryden P."/>
            <person name="Torto-Alalibo T."/>
            <person name="Studholme D."/>
            <person name="Wang Y."/>
            <person name="Win J."/>
            <person name="Wood J."/>
            <person name="Clifton S.W."/>
            <person name="Rogers J."/>
            <person name="Van den Ackerveken G."/>
            <person name="Jones J.D."/>
            <person name="McDowell J.M."/>
            <person name="Beynon J."/>
            <person name="Tyler B.M."/>
        </authorList>
    </citation>
    <scope>NUCLEOTIDE SEQUENCE [LARGE SCALE GENOMIC DNA]</scope>
    <source>
        <strain evidence="9">Emoy2</strain>
    </source>
</reference>
<feature type="signal peptide" evidence="5">
    <location>
        <begin position="1"/>
        <end position="19"/>
    </location>
</feature>
<dbReference type="eggNOG" id="ENOG502S38R">
    <property type="taxonomic scope" value="Eukaryota"/>
</dbReference>
<dbReference type="Proteomes" id="UP000011713">
    <property type="component" value="Unassembled WGS sequence"/>
</dbReference>
<evidence type="ECO:0000256" key="1">
    <source>
        <dbReference type="ARBA" id="ARBA00004340"/>
    </source>
</evidence>
<accession>M4BUA7</accession>
<evidence type="ECO:0000313" key="7">
    <source>
        <dbReference type="EMBL" id="BAP69157.1"/>
    </source>
</evidence>
<protein>
    <submittedName>
        <fullName evidence="7">RxLR effector candidate protein</fullName>
    </submittedName>
</protein>
<feature type="domain" description="Crinkler effector protein N-terminal" evidence="6">
    <location>
        <begin position="4"/>
        <end position="112"/>
    </location>
</feature>
<dbReference type="GO" id="GO:0043657">
    <property type="term" value="C:host cell"/>
    <property type="evidence" value="ECO:0007669"/>
    <property type="project" value="UniProtKB-SubCell"/>
</dbReference>
<sequence>MVQVTLLCAIVGLPRCVSAVKIDTNEVVGILKDAIKAKNAVGVWCDARELRLFLAKKDGVWLRDDGDFDKLIQTEGFLDGMEEMRASWELSDPSLFGTGVMLGKKVVHVLVVLPRTMASPLGESITVGGVTIPVTSTMTNSPQAEFWKAFKTIKIPVVADAVITLPGKTLILNQPEFGSCIYIRPCYPQLWDMCRSIFDNEEEICRQLVILGNPGIGKTFFGFLILLYLARDGKTVVYENVHLGWERTLFSGDMVVKGSHTDFSEVLVQPETFYVVDGVRPSLYVAKTILVTSPRAEIWQKFEQGSCEMLFMPVWTPEEIFRCRELLYSSTPVEIVEDRYLKWGGIARYVFLRHAQNLRKQQALDQAIAKADLKMTVSASIESTGAESDVCHRLLHFRVNRESLCHESFDFGSVYIAQRVFATLYKRTRRDLIDFIAASHQFSDVAGQRGILFERLALSMLSQGGSFEVRCLTKEGKDYATGEDEDESKSECVGDDDGDGQPRGV</sequence>
<evidence type="ECO:0000259" key="6">
    <source>
        <dbReference type="Pfam" id="PF20147"/>
    </source>
</evidence>
<feature type="region of interest" description="Disordered" evidence="4">
    <location>
        <begin position="478"/>
        <end position="505"/>
    </location>
</feature>
<organism evidence="8 9">
    <name type="scientific">Hyaloperonospora arabidopsidis (strain Emoy2)</name>
    <name type="common">Downy mildew agent</name>
    <name type="synonym">Peronospora arabidopsidis</name>
    <dbReference type="NCBI Taxonomy" id="559515"/>
    <lineage>
        <taxon>Eukaryota</taxon>
        <taxon>Sar</taxon>
        <taxon>Stramenopiles</taxon>
        <taxon>Oomycota</taxon>
        <taxon>Peronosporomycetes</taxon>
        <taxon>Peronosporales</taxon>
        <taxon>Peronosporaceae</taxon>
        <taxon>Hyaloperonospora</taxon>
    </lineage>
</organism>
<feature type="compositionally biased region" description="Acidic residues" evidence="4">
    <location>
        <begin position="481"/>
        <end position="499"/>
    </location>
</feature>
<dbReference type="InParanoid" id="M4BUA7"/>
<gene>
    <name evidence="7" type="primary">HaRxLCRN13b</name>
</gene>
<evidence type="ECO:0000313" key="8">
    <source>
        <dbReference type="EnsemblProtists" id="HpaP810095"/>
    </source>
</evidence>
<evidence type="ECO:0000256" key="5">
    <source>
        <dbReference type="SAM" id="SignalP"/>
    </source>
</evidence>
<dbReference type="Pfam" id="PF20147">
    <property type="entry name" value="Crinkler"/>
    <property type="match status" value="1"/>
</dbReference>
<proteinExistence type="evidence at transcript level"/>
<dbReference type="OMA" id="CKRMMAP"/>
<dbReference type="InterPro" id="IPR045379">
    <property type="entry name" value="Crinkler_N"/>
</dbReference>
<evidence type="ECO:0000256" key="2">
    <source>
        <dbReference type="ARBA" id="ARBA00004613"/>
    </source>
</evidence>
<evidence type="ECO:0000313" key="9">
    <source>
        <dbReference type="Proteomes" id="UP000011713"/>
    </source>
</evidence>
<keyword evidence="3" id="KW-0964">Secreted</keyword>
<feature type="chain" id="PRO_5009704507" evidence="5">
    <location>
        <begin position="20"/>
        <end position="505"/>
    </location>
</feature>
<comment type="subcellular location">
    <subcellularLocation>
        <location evidence="1">Host cell</location>
    </subcellularLocation>
    <subcellularLocation>
        <location evidence="2">Secreted</location>
    </subcellularLocation>
</comment>
<dbReference type="EMBL" id="JH597921">
    <property type="status" value="NOT_ANNOTATED_CDS"/>
    <property type="molecule type" value="Genomic_DNA"/>
</dbReference>
<dbReference type="AlphaFoldDB" id="M4BUA7"/>
<dbReference type="PANTHER" id="PTHR33129">
    <property type="entry name" value="PROTEIN KINASE DOMAIN-CONTAINING PROTEIN-RELATED"/>
    <property type="match status" value="1"/>
</dbReference>
<dbReference type="STRING" id="559515.M4BUA7"/>
<dbReference type="InterPro" id="IPR052980">
    <property type="entry name" value="Crinkler_effector"/>
</dbReference>
<dbReference type="HOGENOM" id="CLU_020819_2_0_1"/>
<evidence type="ECO:0000256" key="3">
    <source>
        <dbReference type="ARBA" id="ARBA00022525"/>
    </source>
</evidence>
<reference evidence="7" key="2">
    <citation type="journal article" date="2014" name="PLoS Pathog.">
        <title>Expression profiling during arabidopsis/downy mildew interaction reveals a highly-expressed effector that attenuates responses to salicylic acid.</title>
        <authorList>
            <person name="Asai S."/>
            <person name="Rallapalli G."/>
            <person name="Piquerez S.J.M."/>
            <person name="Caillaud M.C."/>
            <person name="Furzer O.J."/>
            <person name="Ishaque N."/>
            <person name="Wirthmueller L."/>
            <person name="Fabro G."/>
            <person name="Shirasu K."/>
            <person name="Jones J.D.G."/>
        </authorList>
    </citation>
    <scope>NUCLEOTIDE SEQUENCE</scope>
    <source>
        <strain evidence="7">Emoy2</strain>
    </source>
</reference>
<dbReference type="VEuPathDB" id="FungiDB:HpaG810095"/>
<dbReference type="GO" id="GO:0005576">
    <property type="term" value="C:extracellular region"/>
    <property type="evidence" value="ECO:0007669"/>
    <property type="project" value="UniProtKB-SubCell"/>
</dbReference>
<keyword evidence="9" id="KW-1185">Reference proteome</keyword>
<dbReference type="EnsemblProtists" id="HpaT810095">
    <property type="protein sequence ID" value="HpaP810095"/>
    <property type="gene ID" value="HpaG810095"/>
</dbReference>
<dbReference type="PANTHER" id="PTHR33129:SF1">
    <property type="entry name" value="ATP-BINDING PROTEIN"/>
    <property type="match status" value="1"/>
</dbReference>
<keyword evidence="5" id="KW-0732">Signal</keyword>
<name>M4BUA7_HYAAE</name>
<reference evidence="8" key="3">
    <citation type="submission" date="2015-06" db="UniProtKB">
        <authorList>
            <consortium name="EnsemblProtists"/>
        </authorList>
    </citation>
    <scope>IDENTIFICATION</scope>
    <source>
        <strain evidence="8">Emoy2</strain>
    </source>
</reference>
<evidence type="ECO:0000256" key="4">
    <source>
        <dbReference type="SAM" id="MobiDB-lite"/>
    </source>
</evidence>
<dbReference type="EMBL" id="AB922580">
    <property type="protein sequence ID" value="BAP69157.1"/>
    <property type="molecule type" value="mRNA"/>
</dbReference>